<protein>
    <submittedName>
        <fullName evidence="1">Uncharacterized protein</fullName>
    </submittedName>
</protein>
<gene>
    <name evidence="1" type="ORF">RHMOL_Rhmol10G0144700</name>
</gene>
<dbReference type="EMBL" id="CM046397">
    <property type="protein sequence ID" value="KAI8535046.1"/>
    <property type="molecule type" value="Genomic_DNA"/>
</dbReference>
<reference evidence="1" key="1">
    <citation type="submission" date="2022-02" db="EMBL/GenBank/DDBJ databases">
        <title>Plant Genome Project.</title>
        <authorList>
            <person name="Zhang R.-G."/>
        </authorList>
    </citation>
    <scope>NUCLEOTIDE SEQUENCE</scope>
    <source>
        <strain evidence="1">AT1</strain>
    </source>
</reference>
<keyword evidence="2" id="KW-1185">Reference proteome</keyword>
<evidence type="ECO:0000313" key="2">
    <source>
        <dbReference type="Proteomes" id="UP001062846"/>
    </source>
</evidence>
<organism evidence="1 2">
    <name type="scientific">Rhododendron molle</name>
    <name type="common">Chinese azalea</name>
    <name type="synonym">Azalea mollis</name>
    <dbReference type="NCBI Taxonomy" id="49168"/>
    <lineage>
        <taxon>Eukaryota</taxon>
        <taxon>Viridiplantae</taxon>
        <taxon>Streptophyta</taxon>
        <taxon>Embryophyta</taxon>
        <taxon>Tracheophyta</taxon>
        <taxon>Spermatophyta</taxon>
        <taxon>Magnoliopsida</taxon>
        <taxon>eudicotyledons</taxon>
        <taxon>Gunneridae</taxon>
        <taxon>Pentapetalae</taxon>
        <taxon>asterids</taxon>
        <taxon>Ericales</taxon>
        <taxon>Ericaceae</taxon>
        <taxon>Ericoideae</taxon>
        <taxon>Rhodoreae</taxon>
        <taxon>Rhododendron</taxon>
    </lineage>
</organism>
<comment type="caution">
    <text evidence="1">The sequence shown here is derived from an EMBL/GenBank/DDBJ whole genome shotgun (WGS) entry which is preliminary data.</text>
</comment>
<name>A0ACC0M226_RHOML</name>
<accession>A0ACC0M226</accession>
<proteinExistence type="predicted"/>
<dbReference type="Proteomes" id="UP001062846">
    <property type="component" value="Chromosome 10"/>
</dbReference>
<evidence type="ECO:0000313" key="1">
    <source>
        <dbReference type="EMBL" id="KAI8535046.1"/>
    </source>
</evidence>
<sequence length="144" mass="16197">MVLSNTINLSRKKMWSVTALCFVAVVTIFITHWVHKWRNPKCSNGVLPPGSMGLPIIGETLHLLIPSRSLDLHPFIKKRIQRYGALFRTSLAGRPMVVSTDPEVNHYLLLQEGRSVEMWYLDTFSKLFSPCLDGGDEGGYVSPP</sequence>